<gene>
    <name evidence="3" type="primary">LOC102809781</name>
</gene>
<feature type="region of interest" description="Disordered" evidence="1">
    <location>
        <begin position="70"/>
        <end position="113"/>
    </location>
</feature>
<dbReference type="GeneID" id="102809781"/>
<feature type="region of interest" description="Disordered" evidence="1">
    <location>
        <begin position="1"/>
        <end position="43"/>
    </location>
</feature>
<proteinExistence type="predicted"/>
<evidence type="ECO:0000313" key="2">
    <source>
        <dbReference type="Proteomes" id="UP000694865"/>
    </source>
</evidence>
<organism evidence="2 3">
    <name type="scientific">Saccoglossus kowalevskii</name>
    <name type="common">Acorn worm</name>
    <dbReference type="NCBI Taxonomy" id="10224"/>
    <lineage>
        <taxon>Eukaryota</taxon>
        <taxon>Metazoa</taxon>
        <taxon>Hemichordata</taxon>
        <taxon>Enteropneusta</taxon>
        <taxon>Harrimaniidae</taxon>
        <taxon>Saccoglossus</taxon>
    </lineage>
</organism>
<dbReference type="RefSeq" id="XP_006822565.1">
    <property type="nucleotide sequence ID" value="XM_006822502.1"/>
</dbReference>
<name>A0ABM0MRC4_SACKO</name>
<protein>
    <submittedName>
        <fullName evidence="3">Uncharacterized protein LOC102809781</fullName>
    </submittedName>
</protein>
<keyword evidence="2" id="KW-1185">Reference proteome</keyword>
<feature type="compositionally biased region" description="Polar residues" evidence="1">
    <location>
        <begin position="1"/>
        <end position="22"/>
    </location>
</feature>
<reference evidence="3" key="1">
    <citation type="submission" date="2025-08" db="UniProtKB">
        <authorList>
            <consortium name="RefSeq"/>
        </authorList>
    </citation>
    <scope>IDENTIFICATION</scope>
    <source>
        <tissue evidence="3">Testes</tissue>
    </source>
</reference>
<feature type="non-terminal residue" evidence="3">
    <location>
        <position position="113"/>
    </location>
</feature>
<dbReference type="Proteomes" id="UP000694865">
    <property type="component" value="Unplaced"/>
</dbReference>
<evidence type="ECO:0000313" key="3">
    <source>
        <dbReference type="RefSeq" id="XP_006822565.1"/>
    </source>
</evidence>
<accession>A0ABM0MRC4</accession>
<evidence type="ECO:0000256" key="1">
    <source>
        <dbReference type="SAM" id="MobiDB-lite"/>
    </source>
</evidence>
<sequence>MTSTTAVSLTDNGSSVYVPSFSTKKKPRLPPPNRLDSTQLPSHKLRHSVWHDLRETDVKGNELNCPRVRKAPEKKEHNLYRVTDEDGNKLHHSKVGKDKLDHRNKTENWENCT</sequence>